<evidence type="ECO:0000256" key="6">
    <source>
        <dbReference type="RuleBase" id="RU000304"/>
    </source>
</evidence>
<feature type="binding site" evidence="5">
    <location>
        <position position="36"/>
    </location>
    <ligand>
        <name>ATP</name>
        <dbReference type="ChEBI" id="CHEBI:30616"/>
    </ligand>
</feature>
<proteinExistence type="inferred from homology"/>
<dbReference type="InterPro" id="IPR017441">
    <property type="entry name" value="Protein_kinase_ATP_BS"/>
</dbReference>
<evidence type="ECO:0000256" key="2">
    <source>
        <dbReference type="ARBA" id="ARBA00022741"/>
    </source>
</evidence>
<name>A0AAN9RZN0_PSOTE</name>
<dbReference type="Proteomes" id="UP001386955">
    <property type="component" value="Unassembled WGS sequence"/>
</dbReference>
<comment type="similarity">
    <text evidence="6">Belongs to the protein kinase superfamily.</text>
</comment>
<reference evidence="8 9" key="1">
    <citation type="submission" date="2024-01" db="EMBL/GenBank/DDBJ databases">
        <title>The genomes of 5 underutilized Papilionoideae crops provide insights into root nodulation and disease resistanc.</title>
        <authorList>
            <person name="Jiang F."/>
        </authorList>
    </citation>
    <scope>NUCLEOTIDE SEQUENCE [LARGE SCALE GENOMIC DNA]</scope>
    <source>
        <strain evidence="8">DUOXIRENSHENG_FW03</strain>
        <tissue evidence="8">Leaves</tissue>
    </source>
</reference>
<dbReference type="CDD" id="cd06606">
    <property type="entry name" value="STKc_MAPKKK"/>
    <property type="match status" value="1"/>
</dbReference>
<evidence type="ECO:0000256" key="3">
    <source>
        <dbReference type="ARBA" id="ARBA00022777"/>
    </source>
</evidence>
<dbReference type="AlphaFoldDB" id="A0AAN9RZN0"/>
<dbReference type="InterPro" id="IPR000719">
    <property type="entry name" value="Prot_kinase_dom"/>
</dbReference>
<dbReference type="PANTHER" id="PTHR48011:SF18">
    <property type="entry name" value="MITOGEN-ACTIVATED PROTEIN KINASE KINASE KINASE 19-RELATED"/>
    <property type="match status" value="1"/>
</dbReference>
<dbReference type="GO" id="GO:0004674">
    <property type="term" value="F:protein serine/threonine kinase activity"/>
    <property type="evidence" value="ECO:0007669"/>
    <property type="project" value="UniProtKB-KW"/>
</dbReference>
<dbReference type="InterPro" id="IPR052751">
    <property type="entry name" value="Plant_MAPKKK"/>
</dbReference>
<accession>A0AAN9RZN0</accession>
<dbReference type="PROSITE" id="PS50011">
    <property type="entry name" value="PROTEIN_KINASE_DOM"/>
    <property type="match status" value="1"/>
</dbReference>
<keyword evidence="3" id="KW-0418">Kinase</keyword>
<dbReference type="PROSITE" id="PS00107">
    <property type="entry name" value="PROTEIN_KINASE_ATP"/>
    <property type="match status" value="1"/>
</dbReference>
<sequence length="418" mass="46574">MDWVRGDAVGRGSFATVSLAIPTSSPTQFPSLTAVKSSQAQTSSWLKNEKHVLDRLGSCPRIIRCFGDDNTFENGVHYYNLFLEYAAGGSLADELKNYGGRIPEPQVRLYTRSIVEGLNHVHQSGFVHCDIKLQNILVFEDGQIKIADFGLAKEAGEKQRKSECRGTPMFMSPEQVIDGECDSAADIWALGCAIVEMVTGKPAWQVEKGSSMWSLLLRIGVGEEVPEIPVNLSQEGKDFIEKCFVKDPKKRWSAEMLLKHPFLLSDDTVPFKRLHVSPRSHFDFPDWVSSVSASLPTSPESQAKWGFDQSSFHSFSSPEERLRQLLTVNRPASWSESDGWSSVSEGFYKARARGCKSVDTIIEGMITCYGVNDVLKLLCRSGRRQTAQCEMRRECENGSIWAFMVSRASFKTALQACG</sequence>
<dbReference type="SUPFAM" id="SSF56112">
    <property type="entry name" value="Protein kinase-like (PK-like)"/>
    <property type="match status" value="1"/>
</dbReference>
<dbReference type="FunFam" id="1.10.510.10:FF:000882">
    <property type="entry name" value="Mitogen-activated protein kinase kinase kinase 17"/>
    <property type="match status" value="1"/>
</dbReference>
<keyword evidence="9" id="KW-1185">Reference proteome</keyword>
<gene>
    <name evidence="8" type="ORF">VNO78_26662</name>
</gene>
<dbReference type="PANTHER" id="PTHR48011">
    <property type="entry name" value="CCR4-NOT TRANSCRIPTIONAL COMPLEX SUBUNIT CAF120-RELATED"/>
    <property type="match status" value="1"/>
</dbReference>
<keyword evidence="1" id="KW-0808">Transferase</keyword>
<dbReference type="EMBL" id="JAYMYS010000007">
    <property type="protein sequence ID" value="KAK7386438.1"/>
    <property type="molecule type" value="Genomic_DNA"/>
</dbReference>
<evidence type="ECO:0000256" key="5">
    <source>
        <dbReference type="PROSITE-ProRule" id="PRU10141"/>
    </source>
</evidence>
<dbReference type="PROSITE" id="PS00108">
    <property type="entry name" value="PROTEIN_KINASE_ST"/>
    <property type="match status" value="1"/>
</dbReference>
<dbReference type="InterPro" id="IPR008271">
    <property type="entry name" value="Ser/Thr_kinase_AS"/>
</dbReference>
<evidence type="ECO:0000256" key="1">
    <source>
        <dbReference type="ARBA" id="ARBA00022679"/>
    </source>
</evidence>
<keyword evidence="2 5" id="KW-0547">Nucleotide-binding</keyword>
<evidence type="ECO:0000259" key="7">
    <source>
        <dbReference type="PROSITE" id="PS50011"/>
    </source>
</evidence>
<feature type="domain" description="Protein kinase" evidence="7">
    <location>
        <begin position="3"/>
        <end position="263"/>
    </location>
</feature>
<dbReference type="SMART" id="SM00220">
    <property type="entry name" value="S_TKc"/>
    <property type="match status" value="1"/>
</dbReference>
<evidence type="ECO:0000313" key="8">
    <source>
        <dbReference type="EMBL" id="KAK7386438.1"/>
    </source>
</evidence>
<comment type="caution">
    <text evidence="8">The sequence shown here is derived from an EMBL/GenBank/DDBJ whole genome shotgun (WGS) entry which is preliminary data.</text>
</comment>
<keyword evidence="6" id="KW-0723">Serine/threonine-protein kinase</keyword>
<keyword evidence="4 5" id="KW-0067">ATP-binding</keyword>
<protein>
    <recommendedName>
        <fullName evidence="7">Protein kinase domain-containing protein</fullName>
    </recommendedName>
</protein>
<dbReference type="GO" id="GO:0007165">
    <property type="term" value="P:signal transduction"/>
    <property type="evidence" value="ECO:0007669"/>
    <property type="project" value="TreeGrafter"/>
</dbReference>
<dbReference type="Gene3D" id="1.10.510.10">
    <property type="entry name" value="Transferase(Phosphotransferase) domain 1"/>
    <property type="match status" value="1"/>
</dbReference>
<dbReference type="Pfam" id="PF00069">
    <property type="entry name" value="Pkinase"/>
    <property type="match status" value="1"/>
</dbReference>
<evidence type="ECO:0000313" key="9">
    <source>
        <dbReference type="Proteomes" id="UP001386955"/>
    </source>
</evidence>
<dbReference type="InterPro" id="IPR011009">
    <property type="entry name" value="Kinase-like_dom_sf"/>
</dbReference>
<evidence type="ECO:0000256" key="4">
    <source>
        <dbReference type="ARBA" id="ARBA00022840"/>
    </source>
</evidence>
<organism evidence="8 9">
    <name type="scientific">Psophocarpus tetragonolobus</name>
    <name type="common">Winged bean</name>
    <name type="synonym">Dolichos tetragonolobus</name>
    <dbReference type="NCBI Taxonomy" id="3891"/>
    <lineage>
        <taxon>Eukaryota</taxon>
        <taxon>Viridiplantae</taxon>
        <taxon>Streptophyta</taxon>
        <taxon>Embryophyta</taxon>
        <taxon>Tracheophyta</taxon>
        <taxon>Spermatophyta</taxon>
        <taxon>Magnoliopsida</taxon>
        <taxon>eudicotyledons</taxon>
        <taxon>Gunneridae</taxon>
        <taxon>Pentapetalae</taxon>
        <taxon>rosids</taxon>
        <taxon>fabids</taxon>
        <taxon>Fabales</taxon>
        <taxon>Fabaceae</taxon>
        <taxon>Papilionoideae</taxon>
        <taxon>50 kb inversion clade</taxon>
        <taxon>NPAAA clade</taxon>
        <taxon>indigoferoid/millettioid clade</taxon>
        <taxon>Phaseoleae</taxon>
        <taxon>Psophocarpus</taxon>
    </lineage>
</organism>
<dbReference type="GO" id="GO:0005524">
    <property type="term" value="F:ATP binding"/>
    <property type="evidence" value="ECO:0007669"/>
    <property type="project" value="UniProtKB-UniRule"/>
</dbReference>